<dbReference type="CDD" id="cd02440">
    <property type="entry name" value="AdoMet_MTases"/>
    <property type="match status" value="1"/>
</dbReference>
<dbReference type="PANTHER" id="PTHR43861:SF1">
    <property type="entry name" value="TRANS-ACONITATE 2-METHYLTRANSFERASE"/>
    <property type="match status" value="1"/>
</dbReference>
<dbReference type="PANTHER" id="PTHR43861">
    <property type="entry name" value="TRANS-ACONITATE 2-METHYLTRANSFERASE-RELATED"/>
    <property type="match status" value="1"/>
</dbReference>
<dbReference type="GO" id="GO:0008168">
    <property type="term" value="F:methyltransferase activity"/>
    <property type="evidence" value="ECO:0007669"/>
    <property type="project" value="UniProtKB-KW"/>
</dbReference>
<sequence length="233" mass="27950">MNSFHIRDFFDKFDPHTNLIFWISMVKESLKLIPKNQEKTILDFGCGDGKFLHLYKMMDDFKEGYGVELDDKLLEAANKIKTSDMNYLKYSQEFFNSKKESFDVVYSQEVMYTIKDLKAHAKEIFAILKPDSYYFATMGSHIQNPLWSLRREEIRKDYNEEKSHYFAYDYSLDEVASMFYEAGFEVGLKRLPLDYFMVYHPKLTREFSNSLYDLTKTAEEEKMLFLFWKPYKK</sequence>
<keyword evidence="1" id="KW-0830">Ubiquinone</keyword>
<evidence type="ECO:0000313" key="1">
    <source>
        <dbReference type="EMBL" id="CAA6809663.1"/>
    </source>
</evidence>
<reference evidence="1" key="1">
    <citation type="submission" date="2020-01" db="EMBL/GenBank/DDBJ databases">
        <authorList>
            <person name="Meier V. D."/>
            <person name="Meier V D."/>
        </authorList>
    </citation>
    <scope>NUCLEOTIDE SEQUENCE</scope>
    <source>
        <strain evidence="1">HLG_WM_MAG_01</strain>
    </source>
</reference>
<dbReference type="AlphaFoldDB" id="A0A6S6T3F1"/>
<dbReference type="Pfam" id="PF13489">
    <property type="entry name" value="Methyltransf_23"/>
    <property type="match status" value="1"/>
</dbReference>
<protein>
    <submittedName>
        <fullName evidence="1">Methylase involved in ubiquinone/menaquinone biosynthesis</fullName>
    </submittedName>
</protein>
<proteinExistence type="predicted"/>
<dbReference type="InterPro" id="IPR029063">
    <property type="entry name" value="SAM-dependent_MTases_sf"/>
</dbReference>
<keyword evidence="1" id="KW-0808">Transferase</keyword>
<dbReference type="Gene3D" id="3.40.50.150">
    <property type="entry name" value="Vaccinia Virus protein VP39"/>
    <property type="match status" value="1"/>
</dbReference>
<name>A0A6S6T3F1_9BACT</name>
<dbReference type="SUPFAM" id="SSF53335">
    <property type="entry name" value="S-adenosyl-L-methionine-dependent methyltransferases"/>
    <property type="match status" value="1"/>
</dbReference>
<accession>A0A6S6T3F1</accession>
<dbReference type="EMBL" id="CACVAS010000057">
    <property type="protein sequence ID" value="CAA6809663.1"/>
    <property type="molecule type" value="Genomic_DNA"/>
</dbReference>
<keyword evidence="1" id="KW-0489">Methyltransferase</keyword>
<gene>
    <name evidence="1" type="ORF">HELGO_WM3625</name>
</gene>
<dbReference type="GO" id="GO:0032259">
    <property type="term" value="P:methylation"/>
    <property type="evidence" value="ECO:0007669"/>
    <property type="project" value="UniProtKB-KW"/>
</dbReference>
<organism evidence="1">
    <name type="scientific">uncultured Sulfurovum sp</name>
    <dbReference type="NCBI Taxonomy" id="269237"/>
    <lineage>
        <taxon>Bacteria</taxon>
        <taxon>Pseudomonadati</taxon>
        <taxon>Campylobacterota</taxon>
        <taxon>Epsilonproteobacteria</taxon>
        <taxon>Campylobacterales</taxon>
        <taxon>Sulfurovaceae</taxon>
        <taxon>Sulfurovum</taxon>
        <taxon>environmental samples</taxon>
    </lineage>
</organism>